<evidence type="ECO:0000256" key="5">
    <source>
        <dbReference type="ARBA" id="ARBA00023251"/>
    </source>
</evidence>
<keyword evidence="9" id="KW-1185">Reference proteome</keyword>
<dbReference type="PANTHER" id="PTHR43027:SF2">
    <property type="entry name" value="TRANSPORT PERMEASE PROTEIN"/>
    <property type="match status" value="1"/>
</dbReference>
<feature type="transmembrane region" description="Helical" evidence="6">
    <location>
        <begin position="97"/>
        <end position="122"/>
    </location>
</feature>
<comment type="similarity">
    <text evidence="6">Belongs to the ABC-2 integral membrane protein family.</text>
</comment>
<dbReference type="Pfam" id="PF01061">
    <property type="entry name" value="ABC2_membrane"/>
    <property type="match status" value="1"/>
</dbReference>
<evidence type="ECO:0000256" key="1">
    <source>
        <dbReference type="ARBA" id="ARBA00004141"/>
    </source>
</evidence>
<feature type="transmembrane region" description="Helical" evidence="6">
    <location>
        <begin position="220"/>
        <end position="241"/>
    </location>
</feature>
<dbReference type="InterPro" id="IPR047817">
    <property type="entry name" value="ABC2_TM_bact-type"/>
</dbReference>
<comment type="caution">
    <text evidence="6">Lacks conserved residue(s) required for the propagation of feature annotation.</text>
</comment>
<dbReference type="GO" id="GO:0140359">
    <property type="term" value="F:ABC-type transporter activity"/>
    <property type="evidence" value="ECO:0007669"/>
    <property type="project" value="InterPro"/>
</dbReference>
<gene>
    <name evidence="8" type="ORF">FB559_8012</name>
</gene>
<keyword evidence="6" id="KW-0813">Transport</keyword>
<evidence type="ECO:0000313" key="8">
    <source>
        <dbReference type="EMBL" id="TQL90699.1"/>
    </source>
</evidence>
<dbReference type="PRINTS" id="PR00164">
    <property type="entry name" value="ABC2TRNSPORT"/>
</dbReference>
<dbReference type="OrthoDB" id="3217868at2"/>
<dbReference type="InterPro" id="IPR052902">
    <property type="entry name" value="ABC-2_transporter"/>
</dbReference>
<reference evidence="8 9" key="1">
    <citation type="submission" date="2019-06" db="EMBL/GenBank/DDBJ databases">
        <title>Sequencing the genomes of 1000 actinobacteria strains.</title>
        <authorList>
            <person name="Klenk H.-P."/>
        </authorList>
    </citation>
    <scope>NUCLEOTIDE SEQUENCE [LARGE SCALE GENOMIC DNA]</scope>
    <source>
        <strain evidence="8 9">DSM 102200</strain>
    </source>
</reference>
<accession>A0A543C0T7</accession>
<keyword evidence="6" id="KW-1003">Cell membrane</keyword>
<dbReference type="PROSITE" id="PS51012">
    <property type="entry name" value="ABC_TM2"/>
    <property type="match status" value="1"/>
</dbReference>
<protein>
    <recommendedName>
        <fullName evidence="6">Transport permease protein</fullName>
    </recommendedName>
</protein>
<comment type="caution">
    <text evidence="8">The sequence shown here is derived from an EMBL/GenBank/DDBJ whole genome shotgun (WGS) entry which is preliminary data.</text>
</comment>
<organism evidence="8 9">
    <name type="scientific">Actinoallomurus bryophytorum</name>
    <dbReference type="NCBI Taxonomy" id="1490222"/>
    <lineage>
        <taxon>Bacteria</taxon>
        <taxon>Bacillati</taxon>
        <taxon>Actinomycetota</taxon>
        <taxon>Actinomycetes</taxon>
        <taxon>Streptosporangiales</taxon>
        <taxon>Thermomonosporaceae</taxon>
        <taxon>Actinoallomurus</taxon>
    </lineage>
</organism>
<evidence type="ECO:0000259" key="7">
    <source>
        <dbReference type="PROSITE" id="PS51012"/>
    </source>
</evidence>
<keyword evidence="3 6" id="KW-1133">Transmembrane helix</keyword>
<feature type="transmembrane region" description="Helical" evidence="6">
    <location>
        <begin position="134"/>
        <end position="155"/>
    </location>
</feature>
<keyword evidence="2 6" id="KW-0812">Transmembrane</keyword>
<feature type="transmembrane region" description="Helical" evidence="6">
    <location>
        <begin position="55"/>
        <end position="77"/>
    </location>
</feature>
<dbReference type="InterPro" id="IPR000412">
    <property type="entry name" value="ABC_2_transport"/>
</dbReference>
<dbReference type="Proteomes" id="UP000316096">
    <property type="component" value="Unassembled WGS sequence"/>
</dbReference>
<dbReference type="GO" id="GO:0043190">
    <property type="term" value="C:ATP-binding cassette (ABC) transporter complex"/>
    <property type="evidence" value="ECO:0007669"/>
    <property type="project" value="InterPro"/>
</dbReference>
<evidence type="ECO:0000256" key="6">
    <source>
        <dbReference type="RuleBase" id="RU361157"/>
    </source>
</evidence>
<evidence type="ECO:0000256" key="4">
    <source>
        <dbReference type="ARBA" id="ARBA00023136"/>
    </source>
</evidence>
<sequence length="244" mass="25672">MFARITFMEFKLNMREFVVPLFVLVLPVALLLGFGFQPGSRKADADLGGQTGAEYIAAIGAGIALAILGLSVLPATLATYREKGVLRRLATTPVRPVYLLAAQLVLYAVGALFTVAVLIVAGDVLFGTPVPKSLFAFLGALVLGMAALFAIGLLVAAVAPTAKAGQAIGMILFFPSLFLGGVYIPRETMPAVLRNIGDYSPLGATLKTMRDAWMGTSPHIAQLAIMAAYAVVAGLAATKLFRWE</sequence>
<dbReference type="EMBL" id="VFOZ01000002">
    <property type="protein sequence ID" value="TQL90699.1"/>
    <property type="molecule type" value="Genomic_DNA"/>
</dbReference>
<evidence type="ECO:0000256" key="2">
    <source>
        <dbReference type="ARBA" id="ARBA00022692"/>
    </source>
</evidence>
<dbReference type="AlphaFoldDB" id="A0A543C0T7"/>
<dbReference type="RefSeq" id="WP_141962697.1">
    <property type="nucleotide sequence ID" value="NZ_VFOZ01000002.1"/>
</dbReference>
<evidence type="ECO:0000256" key="3">
    <source>
        <dbReference type="ARBA" id="ARBA00022989"/>
    </source>
</evidence>
<comment type="subcellular location">
    <subcellularLocation>
        <location evidence="6">Cell membrane</location>
        <topology evidence="6">Multi-pass membrane protein</topology>
    </subcellularLocation>
    <subcellularLocation>
        <location evidence="1">Membrane</location>
        <topology evidence="1">Multi-pass membrane protein</topology>
    </subcellularLocation>
</comment>
<keyword evidence="4 6" id="KW-0472">Membrane</keyword>
<dbReference type="PANTHER" id="PTHR43027">
    <property type="entry name" value="DOXORUBICIN RESISTANCE ABC TRANSPORTER PERMEASE PROTEIN DRRC-RELATED"/>
    <property type="match status" value="1"/>
</dbReference>
<dbReference type="InterPro" id="IPR013525">
    <property type="entry name" value="ABC2_TM"/>
</dbReference>
<evidence type="ECO:0000313" key="9">
    <source>
        <dbReference type="Proteomes" id="UP000316096"/>
    </source>
</evidence>
<name>A0A543C0T7_9ACTN</name>
<keyword evidence="5" id="KW-0046">Antibiotic resistance</keyword>
<feature type="domain" description="ABC transmembrane type-2" evidence="7">
    <location>
        <begin position="18"/>
        <end position="244"/>
    </location>
</feature>
<proteinExistence type="inferred from homology"/>
<feature type="transmembrane region" description="Helical" evidence="6">
    <location>
        <begin position="167"/>
        <end position="184"/>
    </location>
</feature>
<dbReference type="GO" id="GO:0046677">
    <property type="term" value="P:response to antibiotic"/>
    <property type="evidence" value="ECO:0007669"/>
    <property type="project" value="UniProtKB-KW"/>
</dbReference>
<dbReference type="PIRSF" id="PIRSF006648">
    <property type="entry name" value="DrrB"/>
    <property type="match status" value="1"/>
</dbReference>